<feature type="compositionally biased region" description="Polar residues" evidence="1">
    <location>
        <begin position="83"/>
        <end position="97"/>
    </location>
</feature>
<reference evidence="2" key="1">
    <citation type="submission" date="2021-01" db="EMBL/GenBank/DDBJ databases">
        <authorList>
            <person name="Corre E."/>
            <person name="Pelletier E."/>
            <person name="Niang G."/>
            <person name="Scheremetjew M."/>
            <person name="Finn R."/>
            <person name="Kale V."/>
            <person name="Holt S."/>
            <person name="Cochrane G."/>
            <person name="Meng A."/>
            <person name="Brown T."/>
            <person name="Cohen L."/>
        </authorList>
    </citation>
    <scope>NUCLEOTIDE SEQUENCE</scope>
    <source>
        <strain evidence="2">10249 10 AB</strain>
    </source>
</reference>
<accession>A0A7S4AHG1</accession>
<proteinExistence type="predicted"/>
<evidence type="ECO:0000313" key="2">
    <source>
        <dbReference type="EMBL" id="CAE0715441.1"/>
    </source>
</evidence>
<sequence>MHGHEIVPRSGGSKEEINNNEKSKATSNIFTENKNNDEDFLLPETKKARLCNAEPASGDNDDGDGYDSPSKTCQDSGRKGFTPSPSTATDGNSNNIRWNETLPTTRWLLLPNGDCNGGDCLAARLPPSLFSPEKKKIGQDHDRFAGLLNQHGLRTSKISSPREAVSIYKDSCCQGDDAPDDSYLKDGKDFLLVTFGLYPQQHDLEKYYKTCIKNAYCLLLFCKKMREEYDGLLESSSSSSSKLSPSLSSNSLHVLEQSNNIASNSMKERLQILIFQIEKTTNRLMRESSSSTKTTTSKDHCGFFSSRSAHEQVAALIKLATSTKGKRRYRAEEWKKEYQRICVSNSTISNAYLFLLQSIHGICIQDILLKYNPKEPKYERITIYFYDPAIDYRKPSLFLFLPGLHTVLTKGPHELVSEMMESFWSHVLRNGYFPTTAIQQVLESQLRSFFVSGLVTATTGGSSNSYLPLPLKADFVPSSPLSIYIHGKAGVGKSSLAKVLPMALQSTLEQHMDPKSMARFVKQNLNKRLETLELEFQPRPNNNDMSVMSIIQARRMTMSQSKAGLVVLNLEEMPSFMGNNPDQESVAQLISQRFGGRKGNYQPQEQNNKIVNINGFVNSSGRNNPAPRNSDKRSIGQDYSLVTIFTSNYPLAENSKAALAQLELYQSLTPIEMFSITGSDRYQFAKSYLSQCLIDSFGEDFAAEITTRNIVLDIVSISNDGDTRPLVRQLRMFSYYLRTMLENIIVQKAGHVTVEEIRVLQNEKDCILTVQTKIGRKANRNSSQQLTMGSLINWYPAGPFIFDSKIKMVINKLKTIIDDEKAAELAVILEFWISMTLAPAVILSRDKKIIEQLVNAIECMGEDVNCIKSVDAQTYKMIKSLYDPKEMPNLRDDILKFGRGSLVATELRCPTGDSQLCIREMIEDSPSMTAFSSMKSALNKSGLLFAIYVEGEVTPEVLSRVSFVL</sequence>
<organism evidence="2">
    <name type="scientific">Pseudo-nitzschia australis</name>
    <dbReference type="NCBI Taxonomy" id="44445"/>
    <lineage>
        <taxon>Eukaryota</taxon>
        <taxon>Sar</taxon>
        <taxon>Stramenopiles</taxon>
        <taxon>Ochrophyta</taxon>
        <taxon>Bacillariophyta</taxon>
        <taxon>Bacillariophyceae</taxon>
        <taxon>Bacillariophycidae</taxon>
        <taxon>Bacillariales</taxon>
        <taxon>Bacillariaceae</taxon>
        <taxon>Pseudo-nitzschia</taxon>
    </lineage>
</organism>
<feature type="compositionally biased region" description="Basic and acidic residues" evidence="1">
    <location>
        <begin position="1"/>
        <end position="24"/>
    </location>
</feature>
<dbReference type="AlphaFoldDB" id="A0A7S4AHG1"/>
<evidence type="ECO:0000256" key="1">
    <source>
        <dbReference type="SAM" id="MobiDB-lite"/>
    </source>
</evidence>
<name>A0A7S4AHG1_9STRA</name>
<feature type="region of interest" description="Disordered" evidence="1">
    <location>
        <begin position="1"/>
        <end position="97"/>
    </location>
</feature>
<protein>
    <submittedName>
        <fullName evidence="2">Uncharacterized protein</fullName>
    </submittedName>
</protein>
<gene>
    <name evidence="2" type="ORF">PAUS00366_LOCUS8193</name>
</gene>
<dbReference type="EMBL" id="HBIX01010842">
    <property type="protein sequence ID" value="CAE0715441.1"/>
    <property type="molecule type" value="Transcribed_RNA"/>
</dbReference>